<organism evidence="2 3">
    <name type="scientific">Aspergillus oryzae</name>
    <name type="common">Yellow koji mold</name>
    <dbReference type="NCBI Taxonomy" id="5062"/>
    <lineage>
        <taxon>Eukaryota</taxon>
        <taxon>Fungi</taxon>
        <taxon>Dikarya</taxon>
        <taxon>Ascomycota</taxon>
        <taxon>Pezizomycotina</taxon>
        <taxon>Eurotiomycetes</taxon>
        <taxon>Eurotiomycetidae</taxon>
        <taxon>Eurotiales</taxon>
        <taxon>Aspergillaceae</taxon>
        <taxon>Aspergillus</taxon>
        <taxon>Aspergillus subgen. Circumdati</taxon>
    </lineage>
</organism>
<gene>
    <name evidence="1" type="ORF">Aory04_000681600</name>
    <name evidence="2" type="ORF">OAory_01047510</name>
</gene>
<protein>
    <submittedName>
        <fullName evidence="1">Unnamed protein product</fullName>
    </submittedName>
</protein>
<dbReference type="eggNOG" id="ENOG502SRTX">
    <property type="taxonomic scope" value="Eukaryota"/>
</dbReference>
<evidence type="ECO:0000313" key="2">
    <source>
        <dbReference type="EMBL" id="OOO08251.1"/>
    </source>
</evidence>
<comment type="caution">
    <text evidence="2">The sequence shown here is derived from an EMBL/GenBank/DDBJ whole genome shotgun (WGS) entry which is preliminary data.</text>
</comment>
<dbReference type="AlphaFoldDB" id="A0A1S9DGP9"/>
<evidence type="ECO:0000313" key="1">
    <source>
        <dbReference type="EMBL" id="GMG30812.1"/>
    </source>
</evidence>
<dbReference type="Proteomes" id="UP001165205">
    <property type="component" value="Unassembled WGS sequence"/>
</dbReference>
<name>A0A1S9DGP9_ASPOZ</name>
<evidence type="ECO:0000313" key="3">
    <source>
        <dbReference type="Proteomes" id="UP000190312"/>
    </source>
</evidence>
<sequence>METKHPRPRPPMEDIVSPTLEDLIHLALRRMRYLVAPDLDNNHPPPLLFPLAESMRGNPFTVDDWDTYGDLESEYGRLTYLISVYPERGAPFACEEVLLDLLQRPSLLTEWPNFLPTLIAHAQATVHGVVQRMVSSSSNRTRSAKSDYVAIPVDYKATSSARTIALQLWKRSLGEMASQLGRGHFDGALAFLQIHAFLKDPIYGLSRPFSLQQFFFSHLLGKCMAATRVHILHAKDLERLAAQAAQEASYLANPLLQRLTLVHFNAHHQLPYVNVPLDRLARAEFSVPMHVLEVVEEMLGAVAMSDGQACPLVPILVATYPRYAHDDQWLIPIIDGNHRATATLLLRFLATLTLPVDRQAMLEGLRGYCTAHHLGRKWQIDLCDVVTELHSPTNRKMYDQITSQAALVRKFAWVRYIPALVVQEDDFYTICKQRSAGKHKPVLLHPYHQALFNDDDIPIALPQKAGQTHGRPEPFRLMSLTPFGGEHCGGVDVDVARICQAKVRPSMNGLAQEPQPHEKVQQHRAWSCVVS</sequence>
<reference evidence="1" key="2">
    <citation type="submission" date="2023-04" db="EMBL/GenBank/DDBJ databases">
        <title>Aspergillus oryzae NBRC 4228.</title>
        <authorList>
            <person name="Ichikawa N."/>
            <person name="Sato H."/>
            <person name="Tonouchi N."/>
        </authorList>
    </citation>
    <scope>NUCLEOTIDE SEQUENCE</scope>
    <source>
        <strain evidence="1">NBRC 4228</strain>
    </source>
</reference>
<dbReference type="EMBL" id="MKZY01000006">
    <property type="protein sequence ID" value="OOO08251.1"/>
    <property type="molecule type" value="Genomic_DNA"/>
</dbReference>
<accession>A0A1S9DGP9</accession>
<dbReference type="EMBL" id="BSYA01000075">
    <property type="protein sequence ID" value="GMG30812.1"/>
    <property type="molecule type" value="Genomic_DNA"/>
</dbReference>
<dbReference type="OrthoDB" id="5978656at2759"/>
<dbReference type="VEuPathDB" id="FungiDB:AO090103000447"/>
<proteinExistence type="predicted"/>
<dbReference type="Proteomes" id="UP000190312">
    <property type="component" value="Unassembled WGS sequence"/>
</dbReference>
<reference evidence="2 3" key="1">
    <citation type="submission" date="2016-10" db="EMBL/GenBank/DDBJ databases">
        <title>Genome sequencing of Aspergillus oryzae BCC7051.</title>
        <authorList>
            <person name="Thammarongtham C."/>
            <person name="Vorapreeda T."/>
            <person name="Nookaew I."/>
            <person name="Srisuk T."/>
            <person name="Land M."/>
            <person name="Jeennor S."/>
            <person name="Laoteng K."/>
        </authorList>
    </citation>
    <scope>NUCLEOTIDE SEQUENCE [LARGE SCALE GENOMIC DNA]</scope>
    <source>
        <strain evidence="2 3">BCC7051</strain>
    </source>
</reference>